<evidence type="ECO:0000256" key="6">
    <source>
        <dbReference type="ARBA" id="ARBA00022692"/>
    </source>
</evidence>
<dbReference type="GO" id="GO:0098609">
    <property type="term" value="P:cell-cell adhesion"/>
    <property type="evidence" value="ECO:0007669"/>
    <property type="project" value="TreeGrafter"/>
</dbReference>
<keyword evidence="7" id="KW-0677">Repeat</keyword>
<evidence type="ECO:0000256" key="17">
    <source>
        <dbReference type="ARBA" id="ARBA00067287"/>
    </source>
</evidence>
<feature type="compositionally biased region" description="Polar residues" evidence="19">
    <location>
        <begin position="11"/>
        <end position="24"/>
    </location>
</feature>
<dbReference type="PANTHER" id="PTHR44991:SF1">
    <property type="entry name" value="IMMUNOGLOBULIN SUPERFAMILY MEMBER 5"/>
    <property type="match status" value="1"/>
</dbReference>
<dbReference type="PROSITE" id="PS50835">
    <property type="entry name" value="IG_LIKE"/>
    <property type="match status" value="1"/>
</dbReference>
<feature type="domain" description="Ig-like" evidence="21">
    <location>
        <begin position="30"/>
        <end position="149"/>
    </location>
</feature>
<comment type="subunit">
    <text evidence="16">Interacts with MAGI1 at tight junctions, forms a tripartite complex with NPHS1. Interacts with LNX1 isoform 2 via its PDZ 2 domain, it may also interact with other isoforms containing this domain.</text>
</comment>
<keyword evidence="13" id="KW-0393">Immunoglobulin domain</keyword>
<dbReference type="FunFam" id="2.60.40.10:FF:001261">
    <property type="entry name" value="immunoglobulin superfamily member 5"/>
    <property type="match status" value="1"/>
</dbReference>
<comment type="subcellular location">
    <subcellularLocation>
        <location evidence="14">Apical cell membrane</location>
        <topology evidence="14">Single-pass membrane protein</topology>
    </subcellularLocation>
    <subcellularLocation>
        <location evidence="2">Cell junction</location>
        <location evidence="2">Tight junction</location>
    </subcellularLocation>
    <subcellularLocation>
        <location evidence="1">Cell membrane</location>
        <topology evidence="1">Single-pass type I membrane protein</topology>
    </subcellularLocation>
</comment>
<keyword evidence="4" id="KW-0796">Tight junction</keyword>
<dbReference type="GO" id="GO:0009986">
    <property type="term" value="C:cell surface"/>
    <property type="evidence" value="ECO:0007669"/>
    <property type="project" value="TreeGrafter"/>
</dbReference>
<evidence type="ECO:0000256" key="18">
    <source>
        <dbReference type="ARBA" id="ARBA00077916"/>
    </source>
</evidence>
<evidence type="ECO:0000256" key="3">
    <source>
        <dbReference type="ARBA" id="ARBA00008637"/>
    </source>
</evidence>
<evidence type="ECO:0000256" key="16">
    <source>
        <dbReference type="ARBA" id="ARBA00062474"/>
    </source>
</evidence>
<evidence type="ECO:0000256" key="13">
    <source>
        <dbReference type="ARBA" id="ARBA00023319"/>
    </source>
</evidence>
<dbReference type="SUPFAM" id="SSF48726">
    <property type="entry name" value="Immunoglobulin"/>
    <property type="match status" value="2"/>
</dbReference>
<dbReference type="Gene3D" id="2.60.40.10">
    <property type="entry name" value="Immunoglobulins"/>
    <property type="match status" value="2"/>
</dbReference>
<evidence type="ECO:0000256" key="1">
    <source>
        <dbReference type="ARBA" id="ARBA00004251"/>
    </source>
</evidence>
<evidence type="ECO:0000256" key="11">
    <source>
        <dbReference type="ARBA" id="ARBA00023157"/>
    </source>
</evidence>
<evidence type="ECO:0000259" key="21">
    <source>
        <dbReference type="PROSITE" id="PS50835"/>
    </source>
</evidence>
<dbReference type="GO" id="GO:0016324">
    <property type="term" value="C:apical plasma membrane"/>
    <property type="evidence" value="ECO:0007669"/>
    <property type="project" value="UniProtKB-SubCell"/>
</dbReference>
<gene>
    <name evidence="22" type="ORF">JEQ12_001833</name>
</gene>
<dbReference type="SMART" id="SM00409">
    <property type="entry name" value="IG"/>
    <property type="match status" value="2"/>
</dbReference>
<dbReference type="FunFam" id="2.60.40.10:FF:001503">
    <property type="entry name" value="Immunoglobulin superfamily member 5"/>
    <property type="match status" value="1"/>
</dbReference>
<feature type="transmembrane region" description="Helical" evidence="20">
    <location>
        <begin position="262"/>
        <end position="289"/>
    </location>
</feature>
<comment type="function">
    <text evidence="15">Provides, together with MAGI1, an adhesion machinery at tight junctions, which may regulate the permeability of kidney glomerulus and small intestinal epithelial cells. Mediates calcium-independent homophilic cell adhesion. In testis, it may function as a cell adhesion molecule rather than a tight-junction protein. It may participate in the adhesion between spermatogonia-spermatogonia, spermatogonia-Sertoli cells, and Sertoli cells-Sertoli cells.</text>
</comment>
<keyword evidence="11" id="KW-1015">Disulfide bond</keyword>
<evidence type="ECO:0000256" key="7">
    <source>
        <dbReference type="ARBA" id="ARBA00022737"/>
    </source>
</evidence>
<dbReference type="Proteomes" id="UP000664991">
    <property type="component" value="Unassembled WGS sequence"/>
</dbReference>
<dbReference type="EMBL" id="JAEMGP010000001">
    <property type="protein sequence ID" value="KAG5216257.1"/>
    <property type="molecule type" value="Genomic_DNA"/>
</dbReference>
<evidence type="ECO:0000256" key="4">
    <source>
        <dbReference type="ARBA" id="ARBA00022427"/>
    </source>
</evidence>
<dbReference type="AlphaFoldDB" id="A0A836AI36"/>
<evidence type="ECO:0000256" key="12">
    <source>
        <dbReference type="ARBA" id="ARBA00023180"/>
    </source>
</evidence>
<evidence type="ECO:0000256" key="20">
    <source>
        <dbReference type="SAM" id="Phobius"/>
    </source>
</evidence>
<dbReference type="InterPro" id="IPR003599">
    <property type="entry name" value="Ig_sub"/>
</dbReference>
<dbReference type="InterPro" id="IPR007110">
    <property type="entry name" value="Ig-like_dom"/>
</dbReference>
<evidence type="ECO:0000313" key="23">
    <source>
        <dbReference type="Proteomes" id="UP000664991"/>
    </source>
</evidence>
<keyword evidence="10 20" id="KW-0472">Membrane</keyword>
<name>A0A836AI36_SHEEP</name>
<dbReference type="Pfam" id="PF07679">
    <property type="entry name" value="I-set"/>
    <property type="match status" value="1"/>
</dbReference>
<evidence type="ECO:0000256" key="2">
    <source>
        <dbReference type="ARBA" id="ARBA00004435"/>
    </source>
</evidence>
<evidence type="ECO:0000256" key="5">
    <source>
        <dbReference type="ARBA" id="ARBA00022475"/>
    </source>
</evidence>
<dbReference type="InterPro" id="IPR013783">
    <property type="entry name" value="Ig-like_fold"/>
</dbReference>
<evidence type="ECO:0000256" key="19">
    <source>
        <dbReference type="SAM" id="MobiDB-lite"/>
    </source>
</evidence>
<dbReference type="GO" id="GO:0005923">
    <property type="term" value="C:bicellular tight junction"/>
    <property type="evidence" value="ECO:0007669"/>
    <property type="project" value="UniProtKB-SubCell"/>
</dbReference>
<evidence type="ECO:0000313" key="22">
    <source>
        <dbReference type="EMBL" id="KAG5216257.1"/>
    </source>
</evidence>
<feature type="region of interest" description="Disordered" evidence="19">
    <location>
        <begin position="1"/>
        <end position="31"/>
    </location>
</feature>
<organism evidence="22 23">
    <name type="scientific">Ovis aries</name>
    <name type="common">Sheep</name>
    <dbReference type="NCBI Taxonomy" id="9940"/>
    <lineage>
        <taxon>Eukaryota</taxon>
        <taxon>Metazoa</taxon>
        <taxon>Chordata</taxon>
        <taxon>Craniata</taxon>
        <taxon>Vertebrata</taxon>
        <taxon>Euteleostomi</taxon>
        <taxon>Mammalia</taxon>
        <taxon>Eutheria</taxon>
        <taxon>Laurasiatheria</taxon>
        <taxon>Artiodactyla</taxon>
        <taxon>Ruminantia</taxon>
        <taxon>Pecora</taxon>
        <taxon>Bovidae</taxon>
        <taxon>Caprinae</taxon>
        <taxon>Ovis</taxon>
    </lineage>
</organism>
<reference evidence="22 23" key="1">
    <citation type="submission" date="2020-12" db="EMBL/GenBank/DDBJ databases">
        <title>De novo assembly of Tibetan sheep genome.</title>
        <authorList>
            <person name="Li X."/>
        </authorList>
    </citation>
    <scope>NUCLEOTIDE SEQUENCE [LARGE SCALE GENOMIC DNA]</scope>
    <source>
        <tissue evidence="22">Heart</tissue>
    </source>
</reference>
<dbReference type="InterPro" id="IPR013098">
    <property type="entry name" value="Ig_I-set"/>
</dbReference>
<feature type="region of interest" description="Disordered" evidence="19">
    <location>
        <begin position="528"/>
        <end position="577"/>
    </location>
</feature>
<protein>
    <recommendedName>
        <fullName evidence="17">Immunoglobulin superfamily member 5</fullName>
    </recommendedName>
    <alternativeName>
        <fullName evidence="18">Junctional adhesion molecule 4</fullName>
    </alternativeName>
</protein>
<evidence type="ECO:0000256" key="8">
    <source>
        <dbReference type="ARBA" id="ARBA00022949"/>
    </source>
</evidence>
<comment type="similarity">
    <text evidence="3">Belongs to the immunoglobulin superfamily.</text>
</comment>
<dbReference type="InterPro" id="IPR036179">
    <property type="entry name" value="Ig-like_dom_sf"/>
</dbReference>
<keyword evidence="8" id="KW-0965">Cell junction</keyword>
<keyword evidence="5" id="KW-1003">Cell membrane</keyword>
<keyword evidence="6 20" id="KW-0812">Transmembrane</keyword>
<dbReference type="PANTHER" id="PTHR44991">
    <property type="entry name" value="IMMUNOGLOBULIN SUPERFAMILY MEMBER 5"/>
    <property type="match status" value="1"/>
</dbReference>
<feature type="compositionally biased region" description="Basic and acidic residues" evidence="19">
    <location>
        <begin position="551"/>
        <end position="567"/>
    </location>
</feature>
<accession>A0A836AI36</accession>
<sequence>MCPRPGDPLLDSTSQASGSLSPILSNGPGPTMGTSPAVHSGYFTCGSGSEIIEGPKNVTALKGSEARFNCTISQGWKLIMWALKGTVVLSMTPSEPIITSDRFTSASYQEGRNFISEMIIHDVQLSDAGQVKCTLQNSDRDGSAFLSVQVMGQLLIPGGSLVVIEDKPCNVTCRALNWTTLPDLSWEIGVPVSHSSYYSVPEPEDLRSAVSILALTPQGNGTVTCVAEMKGLDVRESVTVNLTVVPPPLDSIDKPGASLPTWAIVLLAVSLSLLLILIIVLIIIFCCCVSRTEKEESSYQSEIRKSATVKTSKDTVGTKLKSANENYGYRSDEPRTTQPASLHAKSSEAGVPEQRSSRQPHQVQNIGGPHCHGKVTIVVVGKPWVSLVLSVLMVLEDFRRVKTYNTDVIFQTRISVGEVQCLNFLVIDIPGDFQLKMHSSIRDRRIYSETSDVAFFVSSQEQGLECEESVVMIGLTSEKQAGGPGSSQISARRSDSLELKKNNHRNLDKVILSFTGASTLLVEIQLSTPTPSILPPPSHMKLRQGAGTTNGKDKPSGENDGQKKVQEEFDIDMDAPETERAAVAIQSQFRKFQKKKAGSQS</sequence>
<feature type="region of interest" description="Disordered" evidence="19">
    <location>
        <begin position="323"/>
        <end position="368"/>
    </location>
</feature>
<comment type="caution">
    <text evidence="22">The sequence shown here is derived from an EMBL/GenBank/DDBJ whole genome shotgun (WGS) entry which is preliminary data.</text>
</comment>
<evidence type="ECO:0000256" key="9">
    <source>
        <dbReference type="ARBA" id="ARBA00022989"/>
    </source>
</evidence>
<evidence type="ECO:0000256" key="15">
    <source>
        <dbReference type="ARBA" id="ARBA00059983"/>
    </source>
</evidence>
<proteinExistence type="inferred from homology"/>
<evidence type="ECO:0000256" key="10">
    <source>
        <dbReference type="ARBA" id="ARBA00023136"/>
    </source>
</evidence>
<keyword evidence="9 20" id="KW-1133">Transmembrane helix</keyword>
<keyword evidence="12" id="KW-0325">Glycoprotein</keyword>
<evidence type="ECO:0000256" key="14">
    <source>
        <dbReference type="ARBA" id="ARBA00037861"/>
    </source>
</evidence>